<organism evidence="4 5">
    <name type="scientific">Effusibacillus dendaii</name>
    <dbReference type="NCBI Taxonomy" id="2743772"/>
    <lineage>
        <taxon>Bacteria</taxon>
        <taxon>Bacillati</taxon>
        <taxon>Bacillota</taxon>
        <taxon>Bacilli</taxon>
        <taxon>Bacillales</taxon>
        <taxon>Alicyclobacillaceae</taxon>
        <taxon>Effusibacillus</taxon>
    </lineage>
</organism>
<dbReference type="Proteomes" id="UP000593802">
    <property type="component" value="Chromosome"/>
</dbReference>
<dbReference type="Pfam" id="PF00072">
    <property type="entry name" value="Response_reg"/>
    <property type="match status" value="1"/>
</dbReference>
<evidence type="ECO:0000256" key="2">
    <source>
        <dbReference type="PROSITE-ProRule" id="PRU00169"/>
    </source>
</evidence>
<accession>A0A7I8D9V1</accession>
<evidence type="ECO:0000313" key="4">
    <source>
        <dbReference type="EMBL" id="BCJ86894.1"/>
    </source>
</evidence>
<feature type="modified residue" description="4-aspartylphosphate" evidence="2">
    <location>
        <position position="53"/>
    </location>
</feature>
<dbReference type="InterPro" id="IPR011006">
    <property type="entry name" value="CheY-like_superfamily"/>
</dbReference>
<reference evidence="4 5" key="1">
    <citation type="submission" date="2020-08" db="EMBL/GenBank/DDBJ databases">
        <title>Complete Genome Sequence of Effusibacillus dendaii Strain skT53, Isolated from Farmland soil.</title>
        <authorList>
            <person name="Konishi T."/>
            <person name="Kawasaki H."/>
        </authorList>
    </citation>
    <scope>NUCLEOTIDE SEQUENCE [LARGE SCALE GENOMIC DNA]</scope>
    <source>
        <strain evidence="5">skT53</strain>
    </source>
</reference>
<dbReference type="EMBL" id="AP023366">
    <property type="protein sequence ID" value="BCJ86894.1"/>
    <property type="molecule type" value="Genomic_DNA"/>
</dbReference>
<dbReference type="SMART" id="SM00448">
    <property type="entry name" value="REC"/>
    <property type="match status" value="1"/>
</dbReference>
<sequence>MGKKILIVDDEPYNLKILNMFLSSLSFEIFEAVSGKEALRIVQSHTPDLILIDVMMPGISGIELCQMLSNRPGFTAPIIFLSARVQQEDIQIGLKAGAVEYLTKPIDLDLLHKTINFYLKKI</sequence>
<dbReference type="InterPro" id="IPR050595">
    <property type="entry name" value="Bact_response_regulator"/>
</dbReference>
<feature type="domain" description="Response regulatory" evidence="3">
    <location>
        <begin position="4"/>
        <end position="119"/>
    </location>
</feature>
<evidence type="ECO:0000259" key="3">
    <source>
        <dbReference type="PROSITE" id="PS50110"/>
    </source>
</evidence>
<proteinExistence type="predicted"/>
<name>A0A7I8D9V1_9BACL</name>
<keyword evidence="1 2" id="KW-0597">Phosphoprotein</keyword>
<dbReference type="SUPFAM" id="SSF52172">
    <property type="entry name" value="CheY-like"/>
    <property type="match status" value="1"/>
</dbReference>
<dbReference type="PANTHER" id="PTHR44591:SF3">
    <property type="entry name" value="RESPONSE REGULATORY DOMAIN-CONTAINING PROTEIN"/>
    <property type="match status" value="1"/>
</dbReference>
<keyword evidence="5" id="KW-1185">Reference proteome</keyword>
<dbReference type="AlphaFoldDB" id="A0A7I8D9V1"/>
<dbReference type="PROSITE" id="PS50110">
    <property type="entry name" value="RESPONSE_REGULATORY"/>
    <property type="match status" value="1"/>
</dbReference>
<dbReference type="GO" id="GO:0000160">
    <property type="term" value="P:phosphorelay signal transduction system"/>
    <property type="evidence" value="ECO:0007669"/>
    <property type="project" value="InterPro"/>
</dbReference>
<dbReference type="Gene3D" id="3.40.50.2300">
    <property type="match status" value="1"/>
</dbReference>
<dbReference type="KEGG" id="eff:skT53_18790"/>
<protein>
    <recommendedName>
        <fullName evidence="3">Response regulatory domain-containing protein</fullName>
    </recommendedName>
</protein>
<gene>
    <name evidence="4" type="ORF">skT53_18790</name>
</gene>
<dbReference type="RefSeq" id="WP_200756361.1">
    <property type="nucleotide sequence ID" value="NZ_AP023366.1"/>
</dbReference>
<dbReference type="PANTHER" id="PTHR44591">
    <property type="entry name" value="STRESS RESPONSE REGULATOR PROTEIN 1"/>
    <property type="match status" value="1"/>
</dbReference>
<dbReference type="InterPro" id="IPR001789">
    <property type="entry name" value="Sig_transdc_resp-reg_receiver"/>
</dbReference>
<evidence type="ECO:0000256" key="1">
    <source>
        <dbReference type="ARBA" id="ARBA00022553"/>
    </source>
</evidence>
<evidence type="ECO:0000313" key="5">
    <source>
        <dbReference type="Proteomes" id="UP000593802"/>
    </source>
</evidence>